<protein>
    <submittedName>
        <fullName evidence="11">Potassium/proton antiporter</fullName>
    </submittedName>
</protein>
<evidence type="ECO:0000256" key="7">
    <source>
        <dbReference type="ARBA" id="ARBA00023065"/>
    </source>
</evidence>
<dbReference type="SUPFAM" id="SSF56176">
    <property type="entry name" value="FAD-binding/transporter-associated domain-like"/>
    <property type="match status" value="1"/>
</dbReference>
<feature type="transmembrane region" description="Helical" evidence="9">
    <location>
        <begin position="360"/>
        <end position="383"/>
    </location>
</feature>
<dbReference type="SMART" id="SM01091">
    <property type="entry name" value="CorC_HlyC"/>
    <property type="match status" value="1"/>
</dbReference>
<evidence type="ECO:0000256" key="8">
    <source>
        <dbReference type="ARBA" id="ARBA00023136"/>
    </source>
</evidence>
<feature type="transmembrane region" description="Helical" evidence="9">
    <location>
        <begin position="300"/>
        <end position="325"/>
    </location>
</feature>
<keyword evidence="6 9" id="KW-1133">Transmembrane helix</keyword>
<evidence type="ECO:0000256" key="1">
    <source>
        <dbReference type="ARBA" id="ARBA00004651"/>
    </source>
</evidence>
<evidence type="ECO:0000256" key="4">
    <source>
        <dbReference type="ARBA" id="ARBA00022475"/>
    </source>
</evidence>
<dbReference type="PANTHER" id="PTHR32507:SF7">
    <property type="entry name" value="K(+)_H(+) ANTIPORTER NHAP2"/>
    <property type="match status" value="1"/>
</dbReference>
<evidence type="ECO:0000256" key="2">
    <source>
        <dbReference type="ARBA" id="ARBA00022448"/>
    </source>
</evidence>
<gene>
    <name evidence="11" type="ORF">GCM10022278_00170</name>
</gene>
<evidence type="ECO:0000313" key="12">
    <source>
        <dbReference type="Proteomes" id="UP001501337"/>
    </source>
</evidence>
<dbReference type="NCBIfam" id="NF003716">
    <property type="entry name" value="PRK05326.1-3"/>
    <property type="match status" value="1"/>
</dbReference>
<proteinExistence type="predicted"/>
<dbReference type="Pfam" id="PF00999">
    <property type="entry name" value="Na_H_Exchanger"/>
    <property type="match status" value="1"/>
</dbReference>
<name>A0ABP7NF39_9GAMM</name>
<dbReference type="NCBIfam" id="NF003714">
    <property type="entry name" value="PRK05326.1-1"/>
    <property type="match status" value="1"/>
</dbReference>
<evidence type="ECO:0000256" key="3">
    <source>
        <dbReference type="ARBA" id="ARBA00022449"/>
    </source>
</evidence>
<feature type="domain" description="Transporter-associated" evidence="10">
    <location>
        <begin position="491"/>
        <end position="570"/>
    </location>
</feature>
<dbReference type="InterPro" id="IPR036318">
    <property type="entry name" value="FAD-bd_PCMH-like_sf"/>
</dbReference>
<feature type="transmembrane region" description="Helical" evidence="9">
    <location>
        <begin position="89"/>
        <end position="111"/>
    </location>
</feature>
<feature type="transmembrane region" description="Helical" evidence="9">
    <location>
        <begin position="271"/>
        <end position="288"/>
    </location>
</feature>
<evidence type="ECO:0000256" key="5">
    <source>
        <dbReference type="ARBA" id="ARBA00022692"/>
    </source>
</evidence>
<keyword evidence="12" id="KW-1185">Reference proteome</keyword>
<dbReference type="EMBL" id="BAABBO010000001">
    <property type="protein sequence ID" value="GAA3944967.1"/>
    <property type="molecule type" value="Genomic_DNA"/>
</dbReference>
<feature type="transmembrane region" description="Helical" evidence="9">
    <location>
        <begin position="239"/>
        <end position="259"/>
    </location>
</feature>
<evidence type="ECO:0000259" key="10">
    <source>
        <dbReference type="SMART" id="SM01091"/>
    </source>
</evidence>
<feature type="transmembrane region" description="Helical" evidence="9">
    <location>
        <begin position="182"/>
        <end position="206"/>
    </location>
</feature>
<organism evidence="11 12">
    <name type="scientific">Allohahella marinimesophila</name>
    <dbReference type="NCBI Taxonomy" id="1054972"/>
    <lineage>
        <taxon>Bacteria</taxon>
        <taxon>Pseudomonadati</taxon>
        <taxon>Pseudomonadota</taxon>
        <taxon>Gammaproteobacteria</taxon>
        <taxon>Oceanospirillales</taxon>
        <taxon>Hahellaceae</taxon>
        <taxon>Allohahella</taxon>
    </lineage>
</organism>
<comment type="subcellular location">
    <subcellularLocation>
        <location evidence="1">Cell membrane</location>
        <topology evidence="1">Multi-pass membrane protein</topology>
    </subcellularLocation>
</comment>
<comment type="caution">
    <text evidence="11">The sequence shown here is derived from an EMBL/GenBank/DDBJ whole genome shotgun (WGS) entry which is preliminary data.</text>
</comment>
<keyword evidence="7" id="KW-0406">Ion transport</keyword>
<evidence type="ECO:0000256" key="9">
    <source>
        <dbReference type="SAM" id="Phobius"/>
    </source>
</evidence>
<dbReference type="Gene3D" id="1.20.1530.20">
    <property type="match status" value="1"/>
</dbReference>
<keyword evidence="3" id="KW-0050">Antiport</keyword>
<sequence length="572" mass="61389">MDMAWLLVGAALVMVSILVTPLSSRIGMPVLLLFLGVGMLAGEEGPGQIFFNDVDTAFIVGNLALAIILLDGGMRTRVESFRVGLKPALLLATLGVVITASICGLVAVWLFDLPLLFGLLIGAIVSSTDAAAVFSLLQGRGLTINERVEATLEIESGSNDPMAIFLTLLLIGFIQGDGDSTVWTALLMLVQQFGIGTLAGLGGGLIMARLLNMVNLVPAMYPLLVVTSGITLFSATNLINGSGFLAVYLMGIVIASRKVRMMPSILQIHDGLAWLAQLILFLLLGLLVTPSQLLESAPMALILSLALILIARPLATVISLLPFGFSRREHIFIGWVGLRGAVPIVLALFPFMAGLPGANIIFEVAFVVVIISLVLQGSTLAPLARKLKLEVPKPPESKLRIPLNRVETGDHELLLIPLKGKRWTRPVPLSKLHLPDETHLGALFRHGALHGCEAGDEVLEGDVLAVFTTHDQVSNVNKLLGGTEPPERLSDRRFFGEFLLEGQATLGDVQLVYGFKVDRFQPQKTLSDCFAEDKRGHPVVGDRLDLGSIMLTVRAVEGDLVTKVGLKLSRDE</sequence>
<dbReference type="PANTHER" id="PTHR32507">
    <property type="entry name" value="NA(+)/H(+) ANTIPORTER 1"/>
    <property type="match status" value="1"/>
</dbReference>
<accession>A0ABP7NF39</accession>
<dbReference type="InterPro" id="IPR006153">
    <property type="entry name" value="Cation/H_exchanger_TM"/>
</dbReference>
<dbReference type="Pfam" id="PF03471">
    <property type="entry name" value="CorC_HlyC"/>
    <property type="match status" value="1"/>
</dbReference>
<evidence type="ECO:0000313" key="11">
    <source>
        <dbReference type="EMBL" id="GAA3944967.1"/>
    </source>
</evidence>
<keyword evidence="4" id="KW-1003">Cell membrane</keyword>
<keyword evidence="2" id="KW-0813">Transport</keyword>
<feature type="transmembrane region" description="Helical" evidence="9">
    <location>
        <begin position="117"/>
        <end position="137"/>
    </location>
</feature>
<keyword evidence="8 9" id="KW-0472">Membrane</keyword>
<feature type="transmembrane region" description="Helical" evidence="9">
    <location>
        <begin position="49"/>
        <end position="69"/>
    </location>
</feature>
<dbReference type="InterPro" id="IPR038770">
    <property type="entry name" value="Na+/solute_symporter_sf"/>
</dbReference>
<dbReference type="InterPro" id="IPR005170">
    <property type="entry name" value="Transptr-assoc_dom"/>
</dbReference>
<reference evidence="12" key="1">
    <citation type="journal article" date="2019" name="Int. J. Syst. Evol. Microbiol.">
        <title>The Global Catalogue of Microorganisms (GCM) 10K type strain sequencing project: providing services to taxonomists for standard genome sequencing and annotation.</title>
        <authorList>
            <consortium name="The Broad Institute Genomics Platform"/>
            <consortium name="The Broad Institute Genome Sequencing Center for Infectious Disease"/>
            <person name="Wu L."/>
            <person name="Ma J."/>
        </authorList>
    </citation>
    <scope>NUCLEOTIDE SEQUENCE [LARGE SCALE GENOMIC DNA]</scope>
    <source>
        <strain evidence="12">JCM 17555</strain>
    </source>
</reference>
<dbReference type="NCBIfam" id="NF003715">
    <property type="entry name" value="PRK05326.1-2"/>
    <property type="match status" value="1"/>
</dbReference>
<dbReference type="Proteomes" id="UP001501337">
    <property type="component" value="Unassembled WGS sequence"/>
</dbReference>
<keyword evidence="5 9" id="KW-0812">Transmembrane</keyword>
<evidence type="ECO:0000256" key="6">
    <source>
        <dbReference type="ARBA" id="ARBA00022989"/>
    </source>
</evidence>
<feature type="transmembrane region" description="Helical" evidence="9">
    <location>
        <begin position="332"/>
        <end position="354"/>
    </location>
</feature>